<feature type="chain" id="PRO_5004166590" description="Type IV pilus biogenesis protein PilP" evidence="1">
    <location>
        <begin position="20"/>
        <end position="178"/>
    </location>
</feature>
<protein>
    <recommendedName>
        <fullName evidence="4">Type IV pilus biogenesis protein PilP</fullName>
    </recommendedName>
</protein>
<dbReference type="AlphaFoldDB" id="Q088I4"/>
<dbReference type="OrthoDB" id="4750212at2"/>
<evidence type="ECO:0008006" key="4">
    <source>
        <dbReference type="Google" id="ProtNLM"/>
    </source>
</evidence>
<dbReference type="eggNOG" id="ENOG5033267">
    <property type="taxonomic scope" value="Bacteria"/>
</dbReference>
<dbReference type="HOGENOM" id="CLU_118094_0_0_6"/>
<dbReference type="EMBL" id="CP000447">
    <property type="protein sequence ID" value="ABI70331.1"/>
    <property type="molecule type" value="Genomic_DNA"/>
</dbReference>
<evidence type="ECO:0000256" key="1">
    <source>
        <dbReference type="SAM" id="SignalP"/>
    </source>
</evidence>
<sequence precursor="true">MRLSLIAVGIILMSANAHANTNLGQQLSICAAKTDKTVRLTCYDELAANAKPSAHIMTTTNTTKIAPSEAPRPPATPIVVAPIAAASPQVLSVDDFGLQKKVIEDEVDKIYSEVISVKKDALGAFVITLSNGQVWKQSNSKNYKIKKGQRIFIETGALNSFLLGSDERNATVRVRRLK</sequence>
<dbReference type="KEGG" id="sfr:Sfri_0469"/>
<gene>
    <name evidence="2" type="ordered locus">Sfri_0469</name>
</gene>
<dbReference type="InterPro" id="IPR016987">
    <property type="entry name" value="UCP023238"/>
</dbReference>
<dbReference type="GeneID" id="41835836"/>
<organism evidence="2 3">
    <name type="scientific">Shewanella frigidimarina (strain NCIMB 400)</name>
    <dbReference type="NCBI Taxonomy" id="318167"/>
    <lineage>
        <taxon>Bacteria</taxon>
        <taxon>Pseudomonadati</taxon>
        <taxon>Pseudomonadota</taxon>
        <taxon>Gammaproteobacteria</taxon>
        <taxon>Alteromonadales</taxon>
        <taxon>Shewanellaceae</taxon>
        <taxon>Shewanella</taxon>
    </lineage>
</organism>
<name>Q088I4_SHEFN</name>
<keyword evidence="1" id="KW-0732">Signal</keyword>
<evidence type="ECO:0000313" key="2">
    <source>
        <dbReference type="EMBL" id="ABI70331.1"/>
    </source>
</evidence>
<accession>Q088I4</accession>
<dbReference type="PIRSF" id="PIRSF032038">
    <property type="entry name" value="UCP023238"/>
    <property type="match status" value="1"/>
</dbReference>
<dbReference type="Proteomes" id="UP000000684">
    <property type="component" value="Chromosome"/>
</dbReference>
<reference evidence="2 3" key="1">
    <citation type="submission" date="2006-08" db="EMBL/GenBank/DDBJ databases">
        <title>Complete sequence of Shewanella frigidimarina NCIMB 400.</title>
        <authorList>
            <consortium name="US DOE Joint Genome Institute"/>
            <person name="Copeland A."/>
            <person name="Lucas S."/>
            <person name="Lapidus A."/>
            <person name="Barry K."/>
            <person name="Detter J.C."/>
            <person name="Glavina del Rio T."/>
            <person name="Hammon N."/>
            <person name="Israni S."/>
            <person name="Dalin E."/>
            <person name="Tice H."/>
            <person name="Pitluck S."/>
            <person name="Fredrickson J.K."/>
            <person name="Kolker E."/>
            <person name="McCuel L.A."/>
            <person name="DiChristina T."/>
            <person name="Nealson K.H."/>
            <person name="Newman D."/>
            <person name="Tiedje J.M."/>
            <person name="Zhou J."/>
            <person name="Romine M.F."/>
            <person name="Culley D.E."/>
            <person name="Serres M."/>
            <person name="Chertkov O."/>
            <person name="Brettin T."/>
            <person name="Bruce D."/>
            <person name="Han C."/>
            <person name="Tapia R."/>
            <person name="Gilna P."/>
            <person name="Schmutz J."/>
            <person name="Larimer F."/>
            <person name="Land M."/>
            <person name="Hauser L."/>
            <person name="Kyrpides N."/>
            <person name="Mikhailova N."/>
            <person name="Richardson P."/>
        </authorList>
    </citation>
    <scope>NUCLEOTIDE SEQUENCE [LARGE SCALE GENOMIC DNA]</scope>
    <source>
        <strain evidence="2 3">NCIMB 400</strain>
    </source>
</reference>
<keyword evidence="3" id="KW-1185">Reference proteome</keyword>
<feature type="signal peptide" evidence="1">
    <location>
        <begin position="1"/>
        <end position="19"/>
    </location>
</feature>
<dbReference type="RefSeq" id="WP_011635958.1">
    <property type="nucleotide sequence ID" value="NC_008345.1"/>
</dbReference>
<dbReference type="STRING" id="318167.Sfri_0469"/>
<evidence type="ECO:0000313" key="3">
    <source>
        <dbReference type="Proteomes" id="UP000000684"/>
    </source>
</evidence>
<proteinExistence type="predicted"/>